<proteinExistence type="predicted"/>
<protein>
    <submittedName>
        <fullName evidence="2">H+/gluconate symporter</fullName>
    </submittedName>
</protein>
<evidence type="ECO:0000313" key="3">
    <source>
        <dbReference type="Proteomes" id="UP000192790"/>
    </source>
</evidence>
<feature type="transmembrane region" description="Helical" evidence="1">
    <location>
        <begin position="6"/>
        <end position="39"/>
    </location>
</feature>
<dbReference type="EMBL" id="FWXW01000003">
    <property type="protein sequence ID" value="SMC54377.1"/>
    <property type="molecule type" value="Genomic_DNA"/>
</dbReference>
<accession>A0A1W2A112</accession>
<dbReference type="Pfam" id="PF02447">
    <property type="entry name" value="GntP_permease"/>
    <property type="match status" value="1"/>
</dbReference>
<dbReference type="InterPro" id="IPR003474">
    <property type="entry name" value="Glcn_transporter"/>
</dbReference>
<dbReference type="OrthoDB" id="86125at2"/>
<feature type="transmembrane region" description="Helical" evidence="1">
    <location>
        <begin position="51"/>
        <end position="72"/>
    </location>
</feature>
<feature type="transmembrane region" description="Helical" evidence="1">
    <location>
        <begin position="98"/>
        <end position="128"/>
    </location>
</feature>
<dbReference type="Proteomes" id="UP000192790">
    <property type="component" value="Unassembled WGS sequence"/>
</dbReference>
<reference evidence="2 3" key="1">
    <citation type="submission" date="2017-04" db="EMBL/GenBank/DDBJ databases">
        <authorList>
            <person name="Afonso C.L."/>
            <person name="Miller P.J."/>
            <person name="Scott M.A."/>
            <person name="Spackman E."/>
            <person name="Goraichik I."/>
            <person name="Dimitrov K.M."/>
            <person name="Suarez D.L."/>
            <person name="Swayne D.E."/>
        </authorList>
    </citation>
    <scope>NUCLEOTIDE SEQUENCE [LARGE SCALE GENOMIC DNA]</scope>
    <source>
        <strain evidence="2 3">DSM 12816</strain>
    </source>
</reference>
<keyword evidence="1" id="KW-1133">Transmembrane helix</keyword>
<dbReference type="PANTHER" id="PTHR30354:SF7">
    <property type="entry name" value="BLL7963 PROTEIN"/>
    <property type="match status" value="1"/>
</dbReference>
<feature type="transmembrane region" description="Helical" evidence="1">
    <location>
        <begin position="282"/>
        <end position="303"/>
    </location>
</feature>
<keyword evidence="1" id="KW-0472">Membrane</keyword>
<keyword evidence="1" id="KW-0812">Transmembrane</keyword>
<keyword evidence="3" id="KW-1185">Reference proteome</keyword>
<feature type="transmembrane region" description="Helical" evidence="1">
    <location>
        <begin position="227"/>
        <end position="247"/>
    </location>
</feature>
<feature type="transmembrane region" description="Helical" evidence="1">
    <location>
        <begin position="323"/>
        <end position="349"/>
    </location>
</feature>
<sequence>MLGIIGMILALVLLVFMAMKGYNILLTALVCSIVVALLNGMNIYDALLTNYMTGYVAFFKSYFIMFLVGALFGKLMEVSNAADAIAALVVRKLGAKRALLAIVIACFVLAYGGVSVFVTAFTLYPIAFNLFKEANLPRKFLAGTIAFGSVTFAMTSPGTPQIQNIIPGTTLGTSTMAGATVGFIAAIFMFIVGFIWLQHMVNADVKAGGHFEMDPGEQSKSVEESKLPNVAFAFIPLIATVVFLNAFKFKVEVSILLGIIIGIVLLKGTLNLRELPALFTKGAGGAVTAIANTCAVVGFGAVVKSVPSFQILIDAVTHIPGPALIGAALAVTIICGITGSASGGLGISIPIIGPIYMAMGVIPAQLHRVASIASGALDSMPHNGYVVTLLNICGTSHKDGYMPIFKLTVVLPAAATALAIILFQIFPNLP</sequence>
<dbReference type="GO" id="GO:0015128">
    <property type="term" value="F:gluconate transmembrane transporter activity"/>
    <property type="evidence" value="ECO:0007669"/>
    <property type="project" value="InterPro"/>
</dbReference>
<evidence type="ECO:0000256" key="1">
    <source>
        <dbReference type="SAM" id="Phobius"/>
    </source>
</evidence>
<feature type="transmembrane region" description="Helical" evidence="1">
    <location>
        <begin position="176"/>
        <end position="197"/>
    </location>
</feature>
<evidence type="ECO:0000313" key="2">
    <source>
        <dbReference type="EMBL" id="SMC54377.1"/>
    </source>
</evidence>
<dbReference type="PANTHER" id="PTHR30354">
    <property type="entry name" value="GNT FAMILY GLUCONATE TRANSPORTER"/>
    <property type="match status" value="1"/>
</dbReference>
<feature type="transmembrane region" description="Helical" evidence="1">
    <location>
        <begin position="404"/>
        <end position="426"/>
    </location>
</feature>
<feature type="transmembrane region" description="Helical" evidence="1">
    <location>
        <begin position="140"/>
        <end position="156"/>
    </location>
</feature>
<dbReference type="AlphaFoldDB" id="A0A1W2A112"/>
<dbReference type="RefSeq" id="WP_084234004.1">
    <property type="nucleotide sequence ID" value="NZ_FWXW01000003.1"/>
</dbReference>
<gene>
    <name evidence="2" type="ORF">SAMN02745168_1386</name>
</gene>
<organism evidence="2 3">
    <name type="scientific">Papillibacter cinnamivorans DSM 12816</name>
    <dbReference type="NCBI Taxonomy" id="1122930"/>
    <lineage>
        <taxon>Bacteria</taxon>
        <taxon>Bacillati</taxon>
        <taxon>Bacillota</taxon>
        <taxon>Clostridia</taxon>
        <taxon>Eubacteriales</taxon>
        <taxon>Oscillospiraceae</taxon>
        <taxon>Papillibacter</taxon>
    </lineage>
</organism>
<dbReference type="GO" id="GO:0005886">
    <property type="term" value="C:plasma membrane"/>
    <property type="evidence" value="ECO:0007669"/>
    <property type="project" value="TreeGrafter"/>
</dbReference>
<feature type="transmembrane region" description="Helical" evidence="1">
    <location>
        <begin position="253"/>
        <end position="270"/>
    </location>
</feature>
<name>A0A1W2A112_9FIRM</name>